<dbReference type="AlphaFoldDB" id="F0SZG2"/>
<evidence type="ECO:0000313" key="4">
    <source>
        <dbReference type="EMBL" id="ADY56048.1"/>
    </source>
</evidence>
<feature type="DNA-binding region" description="H-T-H motif" evidence="2">
    <location>
        <begin position="31"/>
        <end position="50"/>
    </location>
</feature>
<dbReference type="PANTHER" id="PTHR43479:SF11">
    <property type="entry name" value="ACREF_ENVCD OPERON REPRESSOR-RELATED"/>
    <property type="match status" value="1"/>
</dbReference>
<reference evidence="4 5" key="1">
    <citation type="journal article" date="2011" name="Stand. Genomic Sci.">
        <title>Complete genome sequence of Syntrophobotulus glycolicus type strain (FlGlyR).</title>
        <authorList>
            <person name="Han C."/>
            <person name="Mwirichia R."/>
            <person name="Chertkov O."/>
            <person name="Held B."/>
            <person name="Lapidus A."/>
            <person name="Nolan M."/>
            <person name="Lucas S."/>
            <person name="Hammon N."/>
            <person name="Deshpande S."/>
            <person name="Cheng J.F."/>
            <person name="Tapia R."/>
            <person name="Goodwin L."/>
            <person name="Pitluck S."/>
            <person name="Huntemann M."/>
            <person name="Liolios K."/>
            <person name="Ivanova N."/>
            <person name="Pagani I."/>
            <person name="Mavromatis K."/>
            <person name="Ovchinikova G."/>
            <person name="Pati A."/>
            <person name="Chen A."/>
            <person name="Palaniappan K."/>
            <person name="Land M."/>
            <person name="Hauser L."/>
            <person name="Brambilla E.M."/>
            <person name="Rohde M."/>
            <person name="Spring S."/>
            <person name="Sikorski J."/>
            <person name="Goker M."/>
            <person name="Woyke T."/>
            <person name="Bristow J."/>
            <person name="Eisen J.A."/>
            <person name="Markowitz V."/>
            <person name="Hugenholtz P."/>
            <person name="Kyrpides N.C."/>
            <person name="Klenk H.P."/>
            <person name="Detter J.C."/>
        </authorList>
    </citation>
    <scope>NUCLEOTIDE SEQUENCE [LARGE SCALE GENOMIC DNA]</scope>
    <source>
        <strain evidence="5">DSM 8271 / FlGlyR</strain>
    </source>
</reference>
<dbReference type="STRING" id="645991.Sgly_1751"/>
<keyword evidence="1 2" id="KW-0238">DNA-binding</keyword>
<dbReference type="PROSITE" id="PS50977">
    <property type="entry name" value="HTH_TETR_2"/>
    <property type="match status" value="1"/>
</dbReference>
<evidence type="ECO:0000313" key="5">
    <source>
        <dbReference type="Proteomes" id="UP000007488"/>
    </source>
</evidence>
<dbReference type="InterPro" id="IPR001647">
    <property type="entry name" value="HTH_TetR"/>
</dbReference>
<protein>
    <submittedName>
        <fullName evidence="4">Transcriptional regulator, TetR family</fullName>
    </submittedName>
</protein>
<dbReference type="SUPFAM" id="SSF46689">
    <property type="entry name" value="Homeodomain-like"/>
    <property type="match status" value="1"/>
</dbReference>
<dbReference type="InterPro" id="IPR050624">
    <property type="entry name" value="HTH-type_Tx_Regulator"/>
</dbReference>
<dbReference type="eggNOG" id="COG1309">
    <property type="taxonomic scope" value="Bacteria"/>
</dbReference>
<evidence type="ECO:0000256" key="1">
    <source>
        <dbReference type="ARBA" id="ARBA00023125"/>
    </source>
</evidence>
<dbReference type="GO" id="GO:0003677">
    <property type="term" value="F:DNA binding"/>
    <property type="evidence" value="ECO:0007669"/>
    <property type="project" value="UniProtKB-UniRule"/>
</dbReference>
<gene>
    <name evidence="4" type="ordered locus">Sgly_1751</name>
</gene>
<evidence type="ECO:0000256" key="2">
    <source>
        <dbReference type="PROSITE-ProRule" id="PRU00335"/>
    </source>
</evidence>
<accession>F0SZG2</accession>
<keyword evidence="5" id="KW-1185">Reference proteome</keyword>
<name>F0SZG2_SYNGF</name>
<evidence type="ECO:0000259" key="3">
    <source>
        <dbReference type="PROSITE" id="PS50977"/>
    </source>
</evidence>
<feature type="domain" description="HTH tetR-type" evidence="3">
    <location>
        <begin position="8"/>
        <end position="68"/>
    </location>
</feature>
<dbReference type="PANTHER" id="PTHR43479">
    <property type="entry name" value="ACREF/ENVCD OPERON REPRESSOR-RELATED"/>
    <property type="match status" value="1"/>
</dbReference>
<dbReference type="EMBL" id="CP002547">
    <property type="protein sequence ID" value="ADY56048.1"/>
    <property type="molecule type" value="Genomic_DNA"/>
</dbReference>
<dbReference type="KEGG" id="sgy:Sgly_1751"/>
<reference evidence="5" key="2">
    <citation type="submission" date="2011-02" db="EMBL/GenBank/DDBJ databases">
        <title>The complete genome of Syntrophobotulus glycolicus DSM 8271.</title>
        <authorList>
            <person name="Lucas S."/>
            <person name="Copeland A."/>
            <person name="Lapidus A."/>
            <person name="Bruce D."/>
            <person name="Goodwin L."/>
            <person name="Pitluck S."/>
            <person name="Kyrpides N."/>
            <person name="Mavromatis K."/>
            <person name="Pagani I."/>
            <person name="Ivanova N."/>
            <person name="Mikhailova N."/>
            <person name="Chertkov O."/>
            <person name="Held B."/>
            <person name="Detter J.C."/>
            <person name="Tapia R."/>
            <person name="Han C."/>
            <person name="Land M."/>
            <person name="Hauser L."/>
            <person name="Markowitz V."/>
            <person name="Cheng J.-F."/>
            <person name="Hugenholtz P."/>
            <person name="Woyke T."/>
            <person name="Wu D."/>
            <person name="Spring S."/>
            <person name="Schroeder M."/>
            <person name="Brambilla E."/>
            <person name="Klenk H.-P."/>
            <person name="Eisen J.A."/>
        </authorList>
    </citation>
    <scope>NUCLEOTIDE SEQUENCE [LARGE SCALE GENOMIC DNA]</scope>
    <source>
        <strain evidence="5">DSM 8271 / FlGlyR</strain>
    </source>
</reference>
<proteinExistence type="predicted"/>
<organism evidence="4 5">
    <name type="scientific">Syntrophobotulus glycolicus (strain DSM 8271 / FlGlyR)</name>
    <dbReference type="NCBI Taxonomy" id="645991"/>
    <lineage>
        <taxon>Bacteria</taxon>
        <taxon>Bacillati</taxon>
        <taxon>Bacillota</taxon>
        <taxon>Clostridia</taxon>
        <taxon>Eubacteriales</taxon>
        <taxon>Desulfitobacteriaceae</taxon>
        <taxon>Syntrophobotulus</taxon>
    </lineage>
</organism>
<sequence length="193" mass="21977">MARNTDNVNPSEKILKTAFECLSARGYANVSMRNIADEAGVVLSQVTYYYKNKESLFLKVINMMMDQYLREIEKKMKSATDAKQKLASLTDFFNELVQDNPKLLKLFIDFIAQALWIPSFRKQLDRLFNDLTEIIERNLVIDTKTDRRYLGYSSKTVAELILGALLGTSIQIILGSGRDSSFESLNLAESLLI</sequence>
<dbReference type="OrthoDB" id="9785164at2"/>
<dbReference type="PRINTS" id="PR00455">
    <property type="entry name" value="HTHTETR"/>
</dbReference>
<dbReference type="RefSeq" id="WP_013624916.1">
    <property type="nucleotide sequence ID" value="NC_015172.1"/>
</dbReference>
<dbReference type="HOGENOM" id="CLU_069356_15_11_9"/>
<dbReference type="Pfam" id="PF00440">
    <property type="entry name" value="TetR_N"/>
    <property type="match status" value="1"/>
</dbReference>
<dbReference type="Proteomes" id="UP000007488">
    <property type="component" value="Chromosome"/>
</dbReference>
<dbReference type="InterPro" id="IPR009057">
    <property type="entry name" value="Homeodomain-like_sf"/>
</dbReference>
<dbReference type="Gene3D" id="1.10.357.10">
    <property type="entry name" value="Tetracycline Repressor, domain 2"/>
    <property type="match status" value="1"/>
</dbReference>